<dbReference type="RefSeq" id="XP_019038790.1">
    <property type="nucleotide sequence ID" value="XM_019186284.1"/>
</dbReference>
<name>A0A1E3P2K6_WICAA</name>
<accession>A0A1E3P2K6</accession>
<dbReference type="Proteomes" id="UP000094112">
    <property type="component" value="Unassembled WGS sequence"/>
</dbReference>
<feature type="compositionally biased region" description="Acidic residues" evidence="1">
    <location>
        <begin position="317"/>
        <end position="328"/>
    </location>
</feature>
<feature type="compositionally biased region" description="Basic residues" evidence="1">
    <location>
        <begin position="209"/>
        <end position="223"/>
    </location>
</feature>
<organism evidence="2 3">
    <name type="scientific">Wickerhamomyces anomalus (strain ATCC 58044 / CBS 1984 / NCYC 433 / NRRL Y-366-8)</name>
    <name type="common">Yeast</name>
    <name type="synonym">Hansenula anomala</name>
    <dbReference type="NCBI Taxonomy" id="683960"/>
    <lineage>
        <taxon>Eukaryota</taxon>
        <taxon>Fungi</taxon>
        <taxon>Dikarya</taxon>
        <taxon>Ascomycota</taxon>
        <taxon>Saccharomycotina</taxon>
        <taxon>Saccharomycetes</taxon>
        <taxon>Phaffomycetales</taxon>
        <taxon>Wickerhamomycetaceae</taxon>
        <taxon>Wickerhamomyces</taxon>
    </lineage>
</organism>
<evidence type="ECO:0000313" key="3">
    <source>
        <dbReference type="Proteomes" id="UP000094112"/>
    </source>
</evidence>
<evidence type="ECO:0000256" key="1">
    <source>
        <dbReference type="SAM" id="MobiDB-lite"/>
    </source>
</evidence>
<feature type="compositionally biased region" description="Basic and acidic residues" evidence="1">
    <location>
        <begin position="260"/>
        <end position="296"/>
    </location>
</feature>
<reference evidence="2 3" key="1">
    <citation type="journal article" date="2016" name="Proc. Natl. Acad. Sci. U.S.A.">
        <title>Comparative genomics of biotechnologically important yeasts.</title>
        <authorList>
            <person name="Riley R."/>
            <person name="Haridas S."/>
            <person name="Wolfe K.H."/>
            <person name="Lopes M.R."/>
            <person name="Hittinger C.T."/>
            <person name="Goeker M."/>
            <person name="Salamov A.A."/>
            <person name="Wisecaver J.H."/>
            <person name="Long T.M."/>
            <person name="Calvey C.H."/>
            <person name="Aerts A.L."/>
            <person name="Barry K.W."/>
            <person name="Choi C."/>
            <person name="Clum A."/>
            <person name="Coughlan A.Y."/>
            <person name="Deshpande S."/>
            <person name="Douglass A.P."/>
            <person name="Hanson S.J."/>
            <person name="Klenk H.-P."/>
            <person name="LaButti K.M."/>
            <person name="Lapidus A."/>
            <person name="Lindquist E.A."/>
            <person name="Lipzen A.M."/>
            <person name="Meier-Kolthoff J.P."/>
            <person name="Ohm R.A."/>
            <person name="Otillar R.P."/>
            <person name="Pangilinan J.L."/>
            <person name="Peng Y."/>
            <person name="Rokas A."/>
            <person name="Rosa C.A."/>
            <person name="Scheuner C."/>
            <person name="Sibirny A.A."/>
            <person name="Slot J.C."/>
            <person name="Stielow J.B."/>
            <person name="Sun H."/>
            <person name="Kurtzman C.P."/>
            <person name="Blackwell M."/>
            <person name="Grigoriev I.V."/>
            <person name="Jeffries T.W."/>
        </authorList>
    </citation>
    <scope>NUCLEOTIDE SEQUENCE [LARGE SCALE GENOMIC DNA]</scope>
    <source>
        <strain evidence="3">ATCC 58044 / CBS 1984 / NCYC 433 / NRRL Y-366-8</strain>
    </source>
</reference>
<feature type="compositionally biased region" description="Acidic residues" evidence="1">
    <location>
        <begin position="336"/>
        <end position="374"/>
    </location>
</feature>
<dbReference type="OrthoDB" id="10621330at2759"/>
<dbReference type="EMBL" id="KV454210">
    <property type="protein sequence ID" value="ODQ59583.1"/>
    <property type="molecule type" value="Genomic_DNA"/>
</dbReference>
<protein>
    <submittedName>
        <fullName evidence="2">Uncharacterized protein</fullName>
    </submittedName>
</protein>
<feature type="compositionally biased region" description="Basic and acidic residues" evidence="1">
    <location>
        <begin position="304"/>
        <end position="316"/>
    </location>
</feature>
<evidence type="ECO:0000313" key="2">
    <source>
        <dbReference type="EMBL" id="ODQ59583.1"/>
    </source>
</evidence>
<dbReference type="GeneID" id="30203530"/>
<feature type="compositionally biased region" description="Basic and acidic residues" evidence="1">
    <location>
        <begin position="199"/>
        <end position="208"/>
    </location>
</feature>
<dbReference type="AlphaFoldDB" id="A0A1E3P2K6"/>
<gene>
    <name evidence="2" type="ORF">WICANDRAFT_91311</name>
</gene>
<sequence length="374" mass="43053">MTDGDSSFYGKLHKSDLGKSKHQKNTQSDNEWIILLLQSLFNQLPLKSIDTVEIVAKELSKDGETILEIEVKTKVGPSIYQTLGLLEFKALAESDNINYADELFEWSKIMSSTNKQLQKELVKTKARTKSLEVELKEMQKFQDDLVEESKVKDEIQLKVMTKLLNSKKEHYEKLLKGEITDDPDDFNLIAIKNIKDDFIHEQEKEEKPKPKKPRKAGAKRQPRGVKAAALLRGEKNITKEYPRIKDEDEDEFIPDSQDEAEVKKENDPVEKQMTDEPKKKKVKIEPKDSKIKKEQDEIPQAVKAEPEKSIHFKFNDEDATEDDEEVVEEESKTKDDEGDETVEDTDEDGTEEDLEMKDQDQDQETATDTDSDSE</sequence>
<keyword evidence="3" id="KW-1185">Reference proteome</keyword>
<feature type="region of interest" description="Disordered" evidence="1">
    <location>
        <begin position="199"/>
        <end position="374"/>
    </location>
</feature>
<feature type="compositionally biased region" description="Acidic residues" evidence="1">
    <location>
        <begin position="247"/>
        <end position="259"/>
    </location>
</feature>
<proteinExistence type="predicted"/>
<feature type="compositionally biased region" description="Basic and acidic residues" evidence="1">
    <location>
        <begin position="232"/>
        <end position="246"/>
    </location>
</feature>